<dbReference type="STRING" id="3055.A0A2K3D5W9"/>
<dbReference type="AlphaFoldDB" id="A0A2K3D5W9"/>
<evidence type="ECO:0000313" key="1">
    <source>
        <dbReference type="EMBL" id="PNW75926.1"/>
    </source>
</evidence>
<dbReference type="OrthoDB" id="1883156at2759"/>
<dbReference type="EMBL" id="CM008973">
    <property type="protein sequence ID" value="PNW75926.1"/>
    <property type="molecule type" value="Genomic_DNA"/>
</dbReference>
<dbReference type="Proteomes" id="UP000006906">
    <property type="component" value="Chromosome 12"/>
</dbReference>
<dbReference type="ExpressionAtlas" id="A0A2K3D5W9">
    <property type="expression patterns" value="baseline"/>
</dbReference>
<dbReference type="KEGG" id="cre:CHLRE_12g554600v5"/>
<dbReference type="FunCoup" id="A0A2K3D5W9">
    <property type="interactions" value="590"/>
</dbReference>
<accession>A0A2K3D5W9</accession>
<evidence type="ECO:0000313" key="2">
    <source>
        <dbReference type="Proteomes" id="UP000006906"/>
    </source>
</evidence>
<protein>
    <submittedName>
        <fullName evidence="1">Uncharacterized protein</fullName>
    </submittedName>
</protein>
<dbReference type="GeneID" id="5719718"/>
<dbReference type="InParanoid" id="A0A2K3D5W9"/>
<dbReference type="PaxDb" id="3055-EDP02971"/>
<proteinExistence type="predicted"/>
<organism evidence="1 2">
    <name type="scientific">Chlamydomonas reinhardtii</name>
    <name type="common">Chlamydomonas smithii</name>
    <dbReference type="NCBI Taxonomy" id="3055"/>
    <lineage>
        <taxon>Eukaryota</taxon>
        <taxon>Viridiplantae</taxon>
        <taxon>Chlorophyta</taxon>
        <taxon>core chlorophytes</taxon>
        <taxon>Chlorophyceae</taxon>
        <taxon>CS clade</taxon>
        <taxon>Chlamydomonadales</taxon>
        <taxon>Chlamydomonadaceae</taxon>
        <taxon>Chlamydomonas</taxon>
    </lineage>
</organism>
<dbReference type="Gramene" id="PNW75926">
    <property type="protein sequence ID" value="PNW75926"/>
    <property type="gene ID" value="CHLRE_12g554600v5"/>
</dbReference>
<keyword evidence="2" id="KW-1185">Reference proteome</keyword>
<gene>
    <name evidence="1" type="ORF">CHLRE_12g554600v5</name>
</gene>
<dbReference type="OMA" id="EVHNERY"/>
<sequence length="360" mass="37542">MPLSSSLSRAPVSSAHVKTSCCSRARVLRGRAPFCAHAVQSPEGAVTGQLAKKSYDDIWSAFASKAQGEWEGITVTFDASGAAQPLPDHYVPGAYRDWGVELFDWQSQSSCIVPQGRSLRNIFKRLMPTVGCEADAIAFVEEAADVWQADGGSLVKPVTPDGGYLAAPAQLPADGGKVKLEGCVAAPGGKSRLRAVLTLMQHWESKQWQVAFVDLSRETWYGEFNGGVELSGCAGGGRPFAKDAAMEPEALAGAWQADAGQSYTYVASDGGQMELAASTGAQPGASLSGEPQLLLPLGVWVRYSAAGGDVELELGALRGAAAASSETQAAAAAAGVRDVVRASYKAGKLHRAELVAEARA</sequence>
<reference evidence="1 2" key="1">
    <citation type="journal article" date="2007" name="Science">
        <title>The Chlamydomonas genome reveals the evolution of key animal and plant functions.</title>
        <authorList>
            <person name="Merchant S.S."/>
            <person name="Prochnik S.E."/>
            <person name="Vallon O."/>
            <person name="Harris E.H."/>
            <person name="Karpowicz S.J."/>
            <person name="Witman G.B."/>
            <person name="Terry A."/>
            <person name="Salamov A."/>
            <person name="Fritz-Laylin L.K."/>
            <person name="Marechal-Drouard L."/>
            <person name="Marshall W.F."/>
            <person name="Qu L.H."/>
            <person name="Nelson D.R."/>
            <person name="Sanderfoot A.A."/>
            <person name="Spalding M.H."/>
            <person name="Kapitonov V.V."/>
            <person name="Ren Q."/>
            <person name="Ferris P."/>
            <person name="Lindquist E."/>
            <person name="Shapiro H."/>
            <person name="Lucas S.M."/>
            <person name="Grimwood J."/>
            <person name="Schmutz J."/>
            <person name="Cardol P."/>
            <person name="Cerutti H."/>
            <person name="Chanfreau G."/>
            <person name="Chen C.L."/>
            <person name="Cognat V."/>
            <person name="Croft M.T."/>
            <person name="Dent R."/>
            <person name="Dutcher S."/>
            <person name="Fernandez E."/>
            <person name="Fukuzawa H."/>
            <person name="Gonzalez-Ballester D."/>
            <person name="Gonzalez-Halphen D."/>
            <person name="Hallmann A."/>
            <person name="Hanikenne M."/>
            <person name="Hippler M."/>
            <person name="Inwood W."/>
            <person name="Jabbari K."/>
            <person name="Kalanon M."/>
            <person name="Kuras R."/>
            <person name="Lefebvre P.A."/>
            <person name="Lemaire S.D."/>
            <person name="Lobanov A.V."/>
            <person name="Lohr M."/>
            <person name="Manuell A."/>
            <person name="Meier I."/>
            <person name="Mets L."/>
            <person name="Mittag M."/>
            <person name="Mittelmeier T."/>
            <person name="Moroney J.V."/>
            <person name="Moseley J."/>
            <person name="Napoli C."/>
            <person name="Nedelcu A.M."/>
            <person name="Niyogi K."/>
            <person name="Novoselov S.V."/>
            <person name="Paulsen I.T."/>
            <person name="Pazour G."/>
            <person name="Purton S."/>
            <person name="Ral J.P."/>
            <person name="Riano-Pachon D.M."/>
            <person name="Riekhof W."/>
            <person name="Rymarquis L."/>
            <person name="Schroda M."/>
            <person name="Stern D."/>
            <person name="Umen J."/>
            <person name="Willows R."/>
            <person name="Wilson N."/>
            <person name="Zimmer S.L."/>
            <person name="Allmer J."/>
            <person name="Balk J."/>
            <person name="Bisova K."/>
            <person name="Chen C.J."/>
            <person name="Elias M."/>
            <person name="Gendler K."/>
            <person name="Hauser C."/>
            <person name="Lamb M.R."/>
            <person name="Ledford H."/>
            <person name="Long J.C."/>
            <person name="Minagawa J."/>
            <person name="Page M.D."/>
            <person name="Pan J."/>
            <person name="Pootakham W."/>
            <person name="Roje S."/>
            <person name="Rose A."/>
            <person name="Stahlberg E."/>
            <person name="Terauchi A.M."/>
            <person name="Yang P."/>
            <person name="Ball S."/>
            <person name="Bowler C."/>
            <person name="Dieckmann C.L."/>
            <person name="Gladyshev V.N."/>
            <person name="Green P."/>
            <person name="Jorgensen R."/>
            <person name="Mayfield S."/>
            <person name="Mueller-Roeber B."/>
            <person name="Rajamani S."/>
            <person name="Sayre R.T."/>
            <person name="Brokstein P."/>
            <person name="Dubchak I."/>
            <person name="Goodstein D."/>
            <person name="Hornick L."/>
            <person name="Huang Y.W."/>
            <person name="Jhaveri J."/>
            <person name="Luo Y."/>
            <person name="Martinez D."/>
            <person name="Ngau W.C."/>
            <person name="Otillar B."/>
            <person name="Poliakov A."/>
            <person name="Porter A."/>
            <person name="Szajkowski L."/>
            <person name="Werner G."/>
            <person name="Zhou K."/>
            <person name="Grigoriev I.V."/>
            <person name="Rokhsar D.S."/>
            <person name="Grossman A.R."/>
        </authorList>
    </citation>
    <scope>NUCLEOTIDE SEQUENCE [LARGE SCALE GENOMIC DNA]</scope>
    <source>
        <strain evidence="2">CC-503</strain>
    </source>
</reference>
<name>A0A2K3D5W9_CHLRE</name>
<dbReference type="RefSeq" id="XP_001694035.2">
    <property type="nucleotide sequence ID" value="XM_001693983.2"/>
</dbReference>